<protein>
    <submittedName>
        <fullName evidence="1">Uncharacterized protein (TIGR02117 family)</fullName>
    </submittedName>
</protein>
<dbReference type="Pfam" id="PF09601">
    <property type="entry name" value="DUF2459"/>
    <property type="match status" value="1"/>
</dbReference>
<dbReference type="EMBL" id="SNWD01000006">
    <property type="protein sequence ID" value="TDN82231.1"/>
    <property type="molecule type" value="Genomic_DNA"/>
</dbReference>
<organism evidence="1 2">
    <name type="scientific">Stakelama pacifica</name>
    <dbReference type="NCBI Taxonomy" id="517720"/>
    <lineage>
        <taxon>Bacteria</taxon>
        <taxon>Pseudomonadati</taxon>
        <taxon>Pseudomonadota</taxon>
        <taxon>Alphaproteobacteria</taxon>
        <taxon>Sphingomonadales</taxon>
        <taxon>Sphingomonadaceae</taxon>
        <taxon>Stakelama</taxon>
    </lineage>
</organism>
<dbReference type="NCBIfam" id="TIGR02117">
    <property type="entry name" value="chp_urease_rgn"/>
    <property type="match status" value="1"/>
</dbReference>
<dbReference type="AlphaFoldDB" id="A0A4R6FL30"/>
<comment type="caution">
    <text evidence="1">The sequence shown here is derived from an EMBL/GenBank/DDBJ whole genome shotgun (WGS) entry which is preliminary data.</text>
</comment>
<dbReference type="InterPro" id="IPR011727">
    <property type="entry name" value="CHP02117"/>
</dbReference>
<reference evidence="1 2" key="1">
    <citation type="submission" date="2019-03" db="EMBL/GenBank/DDBJ databases">
        <title>Genomic Encyclopedia of Type Strains, Phase IV (KMG-IV): sequencing the most valuable type-strain genomes for metagenomic binning, comparative biology and taxonomic classification.</title>
        <authorList>
            <person name="Goeker M."/>
        </authorList>
    </citation>
    <scope>NUCLEOTIDE SEQUENCE [LARGE SCALE GENOMIC DNA]</scope>
    <source>
        <strain evidence="1 2">DSM 25059</strain>
    </source>
</reference>
<proteinExistence type="predicted"/>
<gene>
    <name evidence="1" type="ORF">EV664_10637</name>
</gene>
<accession>A0A4R6FL30</accession>
<evidence type="ECO:0000313" key="2">
    <source>
        <dbReference type="Proteomes" id="UP000295493"/>
    </source>
</evidence>
<name>A0A4R6FL30_9SPHN</name>
<dbReference type="RefSeq" id="WP_133495618.1">
    <property type="nucleotide sequence ID" value="NZ_BMLU01000006.1"/>
</dbReference>
<evidence type="ECO:0000313" key="1">
    <source>
        <dbReference type="EMBL" id="TDN82231.1"/>
    </source>
</evidence>
<sequence>MQAGNNPGKAARRRRFVRVLSALLLTIALVFAGYGAAGLIGGAIPANAAWQPPEQGIRIYIEDNGIHTGIVVPKRAAGVDWNTIVRSQDIADPRYAAYDHLAFGWGDRAFYIGTPRWADVRPATVLRAAIGSNDTVLHVEHVPVPEPGGRVRTVLLRPQEYRRLAGFIRASFAPGAPRARHGYGPYDAFYAGEGRYSALNTCNSWTGAALRFAGVRMGVWTPLPVSVMMSL</sequence>
<keyword evidence="2" id="KW-1185">Reference proteome</keyword>
<dbReference type="OrthoDB" id="211174at2"/>
<dbReference type="Proteomes" id="UP000295493">
    <property type="component" value="Unassembled WGS sequence"/>
</dbReference>